<keyword evidence="2" id="KW-0472">Membrane</keyword>
<reference evidence="4 5" key="1">
    <citation type="submission" date="2022-04" db="EMBL/GenBank/DDBJ databases">
        <title>Human microbiome associated bacterial genomes.</title>
        <authorList>
            <person name="Sandstrom S."/>
            <person name="Salamzade R."/>
            <person name="Kalan L.R."/>
        </authorList>
    </citation>
    <scope>NUCLEOTIDE SEQUENCE [LARGE SCALE GENOMIC DNA]</scope>
    <source>
        <strain evidence="5">p3-SID1799</strain>
    </source>
</reference>
<feature type="region of interest" description="Disordered" evidence="1">
    <location>
        <begin position="56"/>
        <end position="96"/>
    </location>
</feature>
<feature type="compositionally biased region" description="Low complexity" evidence="1">
    <location>
        <begin position="217"/>
        <end position="250"/>
    </location>
</feature>
<feature type="region of interest" description="Disordered" evidence="1">
    <location>
        <begin position="794"/>
        <end position="816"/>
    </location>
</feature>
<organism evidence="4 5">
    <name type="scientific">Pseudoclavibacter albus</name>
    <dbReference type="NCBI Taxonomy" id="272241"/>
    <lineage>
        <taxon>Bacteria</taxon>
        <taxon>Bacillati</taxon>
        <taxon>Actinomycetota</taxon>
        <taxon>Actinomycetes</taxon>
        <taxon>Micrococcales</taxon>
        <taxon>Microbacteriaceae</taxon>
        <taxon>Pseudoclavibacter</taxon>
    </lineage>
</organism>
<dbReference type="Pfam" id="PF13240">
    <property type="entry name" value="Zn_Ribbon_1"/>
    <property type="match status" value="1"/>
</dbReference>
<feature type="compositionally biased region" description="Low complexity" evidence="1">
    <location>
        <begin position="479"/>
        <end position="498"/>
    </location>
</feature>
<dbReference type="RefSeq" id="WP_260103897.1">
    <property type="nucleotide sequence ID" value="NZ_JALXSQ010000008.1"/>
</dbReference>
<keyword evidence="2" id="KW-1133">Transmembrane helix</keyword>
<feature type="compositionally biased region" description="Acidic residues" evidence="1">
    <location>
        <begin position="322"/>
        <end position="334"/>
    </location>
</feature>
<evidence type="ECO:0000259" key="3">
    <source>
        <dbReference type="Pfam" id="PF13240"/>
    </source>
</evidence>
<dbReference type="InterPro" id="IPR026870">
    <property type="entry name" value="Zinc_ribbon_dom"/>
</dbReference>
<feature type="compositionally biased region" description="Acidic residues" evidence="1">
    <location>
        <begin position="357"/>
        <end position="376"/>
    </location>
</feature>
<feature type="transmembrane region" description="Helical" evidence="2">
    <location>
        <begin position="759"/>
        <end position="783"/>
    </location>
</feature>
<feature type="region of interest" description="Disordered" evidence="1">
    <location>
        <begin position="123"/>
        <end position="741"/>
    </location>
</feature>
<proteinExistence type="predicted"/>
<sequence>MTSCPTCGAEVREAQKFCAECGYRLVAPKTRLGGLSNAAQGRFAEGIRLGDRVNEAELSDSGADNAADEQAPAPVPARRATEGYRFNASTPRTNDELADDDALAVGDADDFFSRYRRKGTAAESFDLNGDPHKDLPQEVPMTRRSRRRFNPDLTTISPMEQAAAQNAAPAEEMAPAAESVNQTDASVDAPNEQREPATKQLPVQDAAPEQAEERESAPAAPTSTPAPAAEPAAEPAARRATTPDAAIPPRMGDRESKRPSWVAAAAAAGAAGGAAGAAARDEAKPAAEDQAPGAQAAAQQAPAAPKGEPKVYASEPIMLGDLLDEDDDAFETDDADKQLPETKAAEVVTDAPRDEAAQDDAEADEADAADEPEVSEDAAQIAPSARVPMWFNDLFDEPGPDATGVAPRLKQDEPADAVEDDAPEAEEAEAPAAEPAAEEAAELVGDAAVPPTSVLPTVSDEAAAAPRVEDTDDAGQPQLAAGAALAGAGAVAGVAAAASFDDDEDDEEWLPSWLQDHAEPQPAKPVSARTAPGTGAVTEDKQALAEWARGGATPETQAAAPAAAAASEPAGTLHEDAAPATQHSAEPLLPPMAAAPAGSVTGPRRSSFDDLMDSEDEDAPILGFDFEQTGMIPRDALQNAGGPAPERPHSDDRAESETPWARPAQAAAGATAGATALGAAAAAADSDQARAPRPPRPAAASSRPARANAAPAPAASAPANRGPRAATAPAAAPGGGQNGGQDRIGAMLASLDRPDRKRLLTILVAAAGSLLLVLSAVIIGGAIGNRQAPVAAPSETAAPAAPAETPTPTETTPPPLVADPNFETVSFYSPTQKMVCQISGDIGVVCQQWGYNYEKPAEVCDPGNQLGTVVGLTSNGVSYPCIPEPLYGNETVNAGDTFEAGEFRCHLSETTGMRCVNKAGDAFVLDRNNGLMTGGRMEEAQPTPGATPNN</sequence>
<accession>A0ABT2HVL3</accession>
<feature type="compositionally biased region" description="Low complexity" evidence="1">
    <location>
        <begin position="698"/>
        <end position="732"/>
    </location>
</feature>
<feature type="compositionally biased region" description="Acidic residues" evidence="1">
    <location>
        <begin position="500"/>
        <end position="509"/>
    </location>
</feature>
<feature type="compositionally biased region" description="Low complexity" evidence="1">
    <location>
        <begin position="288"/>
        <end position="305"/>
    </location>
</feature>
<name>A0ABT2HVL3_9MICO</name>
<comment type="caution">
    <text evidence="4">The sequence shown here is derived from an EMBL/GenBank/DDBJ whole genome shotgun (WGS) entry which is preliminary data.</text>
</comment>
<feature type="compositionally biased region" description="Low complexity" evidence="1">
    <location>
        <begin position="159"/>
        <end position="178"/>
    </location>
</feature>
<feature type="compositionally biased region" description="Acidic residues" evidence="1">
    <location>
        <begin position="414"/>
        <end position="429"/>
    </location>
</feature>
<dbReference type="Proteomes" id="UP001525379">
    <property type="component" value="Unassembled WGS sequence"/>
</dbReference>
<evidence type="ECO:0000256" key="2">
    <source>
        <dbReference type="SAM" id="Phobius"/>
    </source>
</evidence>
<keyword evidence="5" id="KW-1185">Reference proteome</keyword>
<feature type="compositionally biased region" description="Low complexity" evidence="1">
    <location>
        <begin position="661"/>
        <end position="691"/>
    </location>
</feature>
<keyword evidence="2" id="KW-0812">Transmembrane</keyword>
<feature type="compositionally biased region" description="Acidic residues" evidence="1">
    <location>
        <begin position="610"/>
        <end position="619"/>
    </location>
</feature>
<evidence type="ECO:0000256" key="1">
    <source>
        <dbReference type="SAM" id="MobiDB-lite"/>
    </source>
</evidence>
<feature type="compositionally biased region" description="Basic and acidic residues" evidence="1">
    <location>
        <begin position="646"/>
        <end position="656"/>
    </location>
</feature>
<feature type="compositionally biased region" description="Low complexity" evidence="1">
    <location>
        <begin position="794"/>
        <end position="810"/>
    </location>
</feature>
<protein>
    <submittedName>
        <fullName evidence="4">Zinc ribbon domain-containing protein</fullName>
    </submittedName>
</protein>
<evidence type="ECO:0000313" key="4">
    <source>
        <dbReference type="EMBL" id="MCT2042350.1"/>
    </source>
</evidence>
<feature type="compositionally biased region" description="Basic and acidic residues" evidence="1">
    <location>
        <begin position="335"/>
        <end position="344"/>
    </location>
</feature>
<feature type="compositionally biased region" description="Low complexity" evidence="1">
    <location>
        <begin position="550"/>
        <end position="572"/>
    </location>
</feature>
<gene>
    <name evidence="4" type="ORF">M3D15_03205</name>
</gene>
<evidence type="ECO:0000313" key="5">
    <source>
        <dbReference type="Proteomes" id="UP001525379"/>
    </source>
</evidence>
<feature type="domain" description="Zinc-ribbon" evidence="3">
    <location>
        <begin position="4"/>
        <end position="25"/>
    </location>
</feature>
<dbReference type="EMBL" id="JALXSQ010000008">
    <property type="protein sequence ID" value="MCT2042350.1"/>
    <property type="molecule type" value="Genomic_DNA"/>
</dbReference>